<dbReference type="EMBL" id="AP006067">
    <property type="protein sequence ID" value="BAD34239.1"/>
    <property type="molecule type" value="Genomic_DNA"/>
</dbReference>
<accession>Q69JF2</accession>
<feature type="region of interest" description="Disordered" evidence="1">
    <location>
        <begin position="50"/>
        <end position="69"/>
    </location>
</feature>
<reference evidence="2" key="1">
    <citation type="submission" date="2002-12" db="EMBL/GenBank/DDBJ databases">
        <title>Oryza sativa nipponbare(GA3) genomic DNA, chromosome 9, PAC clone:P0569E11.</title>
        <authorList>
            <person name="Sasaki T."/>
            <person name="Matsumoto T."/>
            <person name="Katayose Y."/>
        </authorList>
    </citation>
    <scope>NUCLEOTIDE SEQUENCE</scope>
</reference>
<gene>
    <name evidence="3" type="ORF">P0229B10.20</name>
    <name evidence="2" type="ORF">P0569E11.42</name>
</gene>
<name>Q69JF2_ORYSJ</name>
<evidence type="ECO:0000313" key="4">
    <source>
        <dbReference type="Proteomes" id="UP000000763"/>
    </source>
</evidence>
<reference evidence="4" key="3">
    <citation type="journal article" date="2005" name="Nature">
        <title>The map-based sequence of the rice genome.</title>
        <authorList>
            <consortium name="International rice genome sequencing project (IRGSP)"/>
            <person name="Matsumoto T."/>
            <person name="Wu J."/>
            <person name="Kanamori H."/>
            <person name="Katayose Y."/>
            <person name="Fujisawa M."/>
            <person name="Namiki N."/>
            <person name="Mizuno H."/>
            <person name="Yamamoto K."/>
            <person name="Antonio B.A."/>
            <person name="Baba T."/>
            <person name="Sakata K."/>
            <person name="Nagamura Y."/>
            <person name="Aoki H."/>
            <person name="Arikawa K."/>
            <person name="Arita K."/>
            <person name="Bito T."/>
            <person name="Chiden Y."/>
            <person name="Fujitsuka N."/>
            <person name="Fukunaka R."/>
            <person name="Hamada M."/>
            <person name="Harada C."/>
            <person name="Hayashi A."/>
            <person name="Hijishita S."/>
            <person name="Honda M."/>
            <person name="Hosokawa S."/>
            <person name="Ichikawa Y."/>
            <person name="Idonuma A."/>
            <person name="Iijima M."/>
            <person name="Ikeda M."/>
            <person name="Ikeno M."/>
            <person name="Ito K."/>
            <person name="Ito S."/>
            <person name="Ito T."/>
            <person name="Ito Y."/>
            <person name="Ito Y."/>
            <person name="Iwabuchi A."/>
            <person name="Kamiya K."/>
            <person name="Karasawa W."/>
            <person name="Kurita K."/>
            <person name="Katagiri S."/>
            <person name="Kikuta A."/>
            <person name="Kobayashi H."/>
            <person name="Kobayashi N."/>
            <person name="Machita K."/>
            <person name="Maehara T."/>
            <person name="Masukawa M."/>
            <person name="Mizubayashi T."/>
            <person name="Mukai Y."/>
            <person name="Nagasaki H."/>
            <person name="Nagata Y."/>
            <person name="Naito S."/>
            <person name="Nakashima M."/>
            <person name="Nakama Y."/>
            <person name="Nakamichi Y."/>
            <person name="Nakamura M."/>
            <person name="Meguro A."/>
            <person name="Negishi M."/>
            <person name="Ohta I."/>
            <person name="Ohta T."/>
            <person name="Okamoto M."/>
            <person name="Ono N."/>
            <person name="Saji S."/>
            <person name="Sakaguchi M."/>
            <person name="Sakai K."/>
            <person name="Shibata M."/>
            <person name="Shimokawa T."/>
            <person name="Song J."/>
            <person name="Takazaki Y."/>
            <person name="Terasawa K."/>
            <person name="Tsugane M."/>
            <person name="Tsuji K."/>
            <person name="Ueda S."/>
            <person name="Waki K."/>
            <person name="Yamagata H."/>
            <person name="Yamamoto M."/>
            <person name="Yamamoto S."/>
            <person name="Yamane H."/>
            <person name="Yoshiki S."/>
            <person name="Yoshihara R."/>
            <person name="Yukawa K."/>
            <person name="Zhong H."/>
            <person name="Yano M."/>
            <person name="Yuan Q."/>
            <person name="Ouyang S."/>
            <person name="Liu J."/>
            <person name="Jones K.M."/>
            <person name="Gansberger K."/>
            <person name="Moffat K."/>
            <person name="Hill J."/>
            <person name="Bera J."/>
            <person name="Fadrosh D."/>
            <person name="Jin S."/>
            <person name="Johri S."/>
            <person name="Kim M."/>
            <person name="Overton L."/>
            <person name="Reardon M."/>
            <person name="Tsitrin T."/>
            <person name="Vuong H."/>
            <person name="Weaver B."/>
            <person name="Ciecko A."/>
            <person name="Tallon L."/>
            <person name="Jackson J."/>
            <person name="Pai G."/>
            <person name="Aken S.V."/>
            <person name="Utterback T."/>
            <person name="Reidmuller S."/>
            <person name="Feldblyum T."/>
            <person name="Hsiao J."/>
            <person name="Zismann V."/>
            <person name="Iobst S."/>
            <person name="de Vazeille A.R."/>
            <person name="Buell C.R."/>
            <person name="Ying K."/>
            <person name="Li Y."/>
            <person name="Lu T."/>
            <person name="Huang Y."/>
            <person name="Zhao Q."/>
            <person name="Feng Q."/>
            <person name="Zhang L."/>
            <person name="Zhu J."/>
            <person name="Weng Q."/>
            <person name="Mu J."/>
            <person name="Lu Y."/>
            <person name="Fan D."/>
            <person name="Liu Y."/>
            <person name="Guan J."/>
            <person name="Zhang Y."/>
            <person name="Yu S."/>
            <person name="Liu X."/>
            <person name="Zhang Y."/>
            <person name="Hong G."/>
            <person name="Han B."/>
            <person name="Choisne N."/>
            <person name="Demange N."/>
            <person name="Orjeda G."/>
            <person name="Samain S."/>
            <person name="Cattolico L."/>
            <person name="Pelletier E."/>
            <person name="Couloux A."/>
            <person name="Segurens B."/>
            <person name="Wincker P."/>
            <person name="D'Hont A."/>
            <person name="Scarpelli C."/>
            <person name="Weissenbach J."/>
            <person name="Salanoubat M."/>
            <person name="Quetier F."/>
            <person name="Yu Y."/>
            <person name="Kim H.R."/>
            <person name="Rambo T."/>
            <person name="Currie J."/>
            <person name="Collura K."/>
            <person name="Luo M."/>
            <person name="Yang T."/>
            <person name="Ammiraju J.S.S."/>
            <person name="Engler F."/>
            <person name="Soderlund C."/>
            <person name="Wing R.A."/>
            <person name="Palmer L.E."/>
            <person name="de la Bastide M."/>
            <person name="Spiegel L."/>
            <person name="Nascimento L."/>
            <person name="Zutavern T."/>
            <person name="O'Shaughnessy A."/>
            <person name="Dike S."/>
            <person name="Dedhia N."/>
            <person name="Preston R."/>
            <person name="Balija V."/>
            <person name="McCombie W.R."/>
            <person name="Chow T."/>
            <person name="Chen H."/>
            <person name="Chung M."/>
            <person name="Chen C."/>
            <person name="Shaw J."/>
            <person name="Wu H."/>
            <person name="Hsiao K."/>
            <person name="Chao Y."/>
            <person name="Chu M."/>
            <person name="Cheng C."/>
            <person name="Hour A."/>
            <person name="Lee P."/>
            <person name="Lin S."/>
            <person name="Lin Y."/>
            <person name="Liou J."/>
            <person name="Liu S."/>
            <person name="Hsing Y."/>
            <person name="Raghuvanshi S."/>
            <person name="Mohanty A."/>
            <person name="Bharti A.K."/>
            <person name="Gaur A."/>
            <person name="Gupta V."/>
            <person name="Kumar D."/>
            <person name="Ravi V."/>
            <person name="Vij S."/>
            <person name="Kapur A."/>
            <person name="Khurana P."/>
            <person name="Khurana P."/>
            <person name="Khurana J.P."/>
            <person name="Tyagi A.K."/>
            <person name="Gaikwad K."/>
            <person name="Singh A."/>
            <person name="Dalal V."/>
            <person name="Srivastava S."/>
            <person name="Dixit A."/>
            <person name="Pal A.K."/>
            <person name="Ghazi I.A."/>
            <person name="Yadav M."/>
            <person name="Pandit A."/>
            <person name="Bhargava A."/>
            <person name="Sureshbabu K."/>
            <person name="Batra K."/>
            <person name="Sharma T.R."/>
            <person name="Mohapatra T."/>
            <person name="Singh N.K."/>
            <person name="Messing J."/>
            <person name="Nelson A.B."/>
            <person name="Fuks G."/>
            <person name="Kavchok S."/>
            <person name="Keizer G."/>
            <person name="Linton E."/>
            <person name="Llaca V."/>
            <person name="Song R."/>
            <person name="Tanyolac B."/>
            <person name="Young S."/>
            <person name="Ho-Il K."/>
            <person name="Hahn J.H."/>
            <person name="Sangsakoo G."/>
            <person name="Vanavichit A."/>
            <person name="de Mattos Luiz.A.T."/>
            <person name="Zimmer P.D."/>
            <person name="Malone G."/>
            <person name="Dellagostin O."/>
            <person name="de Oliveira A.C."/>
            <person name="Bevan M."/>
            <person name="Bancroft I."/>
            <person name="Minx P."/>
            <person name="Cordum H."/>
            <person name="Wilson R."/>
            <person name="Cheng Z."/>
            <person name="Jin W."/>
            <person name="Jiang J."/>
            <person name="Leong S.A."/>
            <person name="Iwama H."/>
            <person name="Gojobori T."/>
            <person name="Itoh T."/>
            <person name="Niimura Y."/>
            <person name="Fujii Y."/>
            <person name="Habara T."/>
            <person name="Sakai H."/>
            <person name="Sato Y."/>
            <person name="Wilson G."/>
            <person name="Kumar K."/>
            <person name="McCouch S."/>
            <person name="Juretic N."/>
            <person name="Hoen D."/>
            <person name="Wright S."/>
            <person name="Bruskiewich R."/>
            <person name="Bureau T."/>
            <person name="Miyao A."/>
            <person name="Hirochika H."/>
            <person name="Nishikawa T."/>
            <person name="Kadowaki K."/>
            <person name="Sugiura M."/>
            <person name="Burr B."/>
            <person name="Sasaki T."/>
        </authorList>
    </citation>
    <scope>NUCLEOTIDE SEQUENCE [LARGE SCALE GENOMIC DNA]</scope>
    <source>
        <strain evidence="4">cv. Nipponbare</strain>
    </source>
</reference>
<protein>
    <submittedName>
        <fullName evidence="3">Uncharacterized protein</fullName>
    </submittedName>
</protein>
<proteinExistence type="predicted"/>
<sequence length="69" mass="7398">MIAGCHMYTERESKRAILTRPLPASDNGTYHRTGRDIQIDVAHVGNDATPAAHGHLTGNCDTSAKPGKN</sequence>
<dbReference type="AlphaFoldDB" id="Q69JF2"/>
<evidence type="ECO:0000313" key="2">
    <source>
        <dbReference type="EMBL" id="BAD34239.1"/>
    </source>
</evidence>
<dbReference type="EMBL" id="AP006174">
    <property type="protein sequence ID" value="BAD34376.1"/>
    <property type="molecule type" value="Genomic_DNA"/>
</dbReference>
<evidence type="ECO:0000313" key="3">
    <source>
        <dbReference type="EMBL" id="BAD34376.1"/>
    </source>
</evidence>
<organism evidence="3 4">
    <name type="scientific">Oryza sativa subsp. japonica</name>
    <name type="common">Rice</name>
    <dbReference type="NCBI Taxonomy" id="39947"/>
    <lineage>
        <taxon>Eukaryota</taxon>
        <taxon>Viridiplantae</taxon>
        <taxon>Streptophyta</taxon>
        <taxon>Embryophyta</taxon>
        <taxon>Tracheophyta</taxon>
        <taxon>Spermatophyta</taxon>
        <taxon>Magnoliopsida</taxon>
        <taxon>Liliopsida</taxon>
        <taxon>Poales</taxon>
        <taxon>Poaceae</taxon>
        <taxon>BOP clade</taxon>
        <taxon>Oryzoideae</taxon>
        <taxon>Oryzeae</taxon>
        <taxon>Oryzinae</taxon>
        <taxon>Oryza</taxon>
        <taxon>Oryza sativa</taxon>
    </lineage>
</organism>
<evidence type="ECO:0000256" key="1">
    <source>
        <dbReference type="SAM" id="MobiDB-lite"/>
    </source>
</evidence>
<dbReference type="Proteomes" id="UP000000763">
    <property type="component" value="Chromosome 9"/>
</dbReference>
<reference evidence="4" key="4">
    <citation type="journal article" date="2008" name="Nucleic Acids Res.">
        <title>The rice annotation project database (RAP-DB): 2008 update.</title>
        <authorList>
            <consortium name="The rice annotation project (RAP)"/>
        </authorList>
    </citation>
    <scope>GENOME REANNOTATION</scope>
    <source>
        <strain evidence="4">cv. Nipponbare</strain>
    </source>
</reference>
<reference evidence="3" key="2">
    <citation type="submission" date="2003-01" db="EMBL/GenBank/DDBJ databases">
        <title>Oryza sativa nipponbare(GA3) genomic DNA, chromosome 9, PAC clone:P0229B10.</title>
        <authorList>
            <person name="Sasaki T."/>
            <person name="Matsumoto T."/>
            <person name="Katayose Y."/>
        </authorList>
    </citation>
    <scope>NUCLEOTIDE SEQUENCE</scope>
</reference>